<evidence type="ECO:0000313" key="2">
    <source>
        <dbReference type="EMBL" id="HFK19673.1"/>
    </source>
</evidence>
<sequence length="59" mass="6837">MDKRLTIFPRHSPVMNLNASRLTKVGAQWLSFRLSRMLISFRSCLALAYIIIILFRAAK</sequence>
<keyword evidence="1" id="KW-1133">Transmembrane helix</keyword>
<gene>
    <name evidence="2" type="ORF">ENS19_00115</name>
</gene>
<accession>A0A7C3J3J3</accession>
<name>A0A7C3J3J3_9CREN</name>
<protein>
    <submittedName>
        <fullName evidence="2">Uncharacterized protein</fullName>
    </submittedName>
</protein>
<reference evidence="2" key="1">
    <citation type="journal article" date="2020" name="mSystems">
        <title>Genome- and Community-Level Interaction Insights into Carbon Utilization and Element Cycling Functions of Hydrothermarchaeota in Hydrothermal Sediment.</title>
        <authorList>
            <person name="Zhou Z."/>
            <person name="Liu Y."/>
            <person name="Xu W."/>
            <person name="Pan J."/>
            <person name="Luo Z.H."/>
            <person name="Li M."/>
        </authorList>
    </citation>
    <scope>NUCLEOTIDE SEQUENCE [LARGE SCALE GENOMIC DNA]</scope>
    <source>
        <strain evidence="2">SpSt-468</strain>
    </source>
</reference>
<organism evidence="2">
    <name type="scientific">Candidatus Methanomethylicus mesodigestus</name>
    <dbReference type="NCBI Taxonomy" id="1867258"/>
    <lineage>
        <taxon>Archaea</taxon>
        <taxon>Thermoproteota</taxon>
        <taxon>Methanosuratincolia</taxon>
        <taxon>Candidatus Methanomethylicales</taxon>
        <taxon>Candidatus Methanomethylicaceae</taxon>
        <taxon>Candidatus Methanomethylicus</taxon>
    </lineage>
</organism>
<dbReference type="EMBL" id="DSTX01000001">
    <property type="protein sequence ID" value="HFK19673.1"/>
    <property type="molecule type" value="Genomic_DNA"/>
</dbReference>
<dbReference type="AlphaFoldDB" id="A0A7C3J3J3"/>
<comment type="caution">
    <text evidence="2">The sequence shown here is derived from an EMBL/GenBank/DDBJ whole genome shotgun (WGS) entry which is preliminary data.</text>
</comment>
<feature type="transmembrane region" description="Helical" evidence="1">
    <location>
        <begin position="39"/>
        <end position="58"/>
    </location>
</feature>
<proteinExistence type="predicted"/>
<keyword evidence="1" id="KW-0812">Transmembrane</keyword>
<evidence type="ECO:0000256" key="1">
    <source>
        <dbReference type="SAM" id="Phobius"/>
    </source>
</evidence>
<keyword evidence="1" id="KW-0472">Membrane</keyword>